<evidence type="ECO:0000256" key="1">
    <source>
        <dbReference type="ARBA" id="ARBA00004127"/>
    </source>
</evidence>
<dbReference type="InterPro" id="IPR047664">
    <property type="entry name" value="SWEET"/>
</dbReference>
<dbReference type="Pfam" id="PF03083">
    <property type="entry name" value="MtN3_slv"/>
    <property type="match status" value="2"/>
</dbReference>
<keyword evidence="5 9" id="KW-0812">Transmembrane</keyword>
<dbReference type="Proteomes" id="UP001159364">
    <property type="component" value="Linkage Group LG10"/>
</dbReference>
<organism evidence="10 11">
    <name type="scientific">Erythroxylum novogranatense</name>
    <dbReference type="NCBI Taxonomy" id="1862640"/>
    <lineage>
        <taxon>Eukaryota</taxon>
        <taxon>Viridiplantae</taxon>
        <taxon>Streptophyta</taxon>
        <taxon>Embryophyta</taxon>
        <taxon>Tracheophyta</taxon>
        <taxon>Spermatophyta</taxon>
        <taxon>Magnoliopsida</taxon>
        <taxon>eudicotyledons</taxon>
        <taxon>Gunneridae</taxon>
        <taxon>Pentapetalae</taxon>
        <taxon>rosids</taxon>
        <taxon>fabids</taxon>
        <taxon>Malpighiales</taxon>
        <taxon>Erythroxylaceae</taxon>
        <taxon>Erythroxylum</taxon>
    </lineage>
</organism>
<evidence type="ECO:0000256" key="9">
    <source>
        <dbReference type="RuleBase" id="RU910715"/>
    </source>
</evidence>
<keyword evidence="7 9" id="KW-1133">Transmembrane helix</keyword>
<dbReference type="GO" id="GO:0005886">
    <property type="term" value="C:plasma membrane"/>
    <property type="evidence" value="ECO:0007669"/>
    <property type="project" value="UniProtKB-SubCell"/>
</dbReference>
<comment type="caution">
    <text evidence="10">The sequence shown here is derived from an EMBL/GenBank/DDBJ whole genome shotgun (WGS) entry which is preliminary data.</text>
</comment>
<feature type="transmembrane region" description="Helical" evidence="9">
    <location>
        <begin position="102"/>
        <end position="124"/>
    </location>
</feature>
<feature type="transmembrane region" description="Helical" evidence="9">
    <location>
        <begin position="163"/>
        <end position="185"/>
    </location>
</feature>
<feature type="transmembrane region" description="Helical" evidence="9">
    <location>
        <begin position="191"/>
        <end position="210"/>
    </location>
</feature>
<reference evidence="10 11" key="1">
    <citation type="submission" date="2021-09" db="EMBL/GenBank/DDBJ databases">
        <title>Genomic insights and catalytic innovation underlie evolution of tropane alkaloids biosynthesis.</title>
        <authorList>
            <person name="Wang Y.-J."/>
            <person name="Tian T."/>
            <person name="Huang J.-P."/>
            <person name="Huang S.-X."/>
        </authorList>
    </citation>
    <scope>NUCLEOTIDE SEQUENCE [LARGE SCALE GENOMIC DNA]</scope>
    <source>
        <strain evidence="10">KIB-2018</strain>
        <tissue evidence="10">Leaf</tissue>
    </source>
</reference>
<dbReference type="FunFam" id="1.20.1280.290:FF:000001">
    <property type="entry name" value="Bidirectional sugar transporter SWEET"/>
    <property type="match status" value="1"/>
</dbReference>
<dbReference type="EMBL" id="JAIWQS010000010">
    <property type="protein sequence ID" value="KAJ8752986.1"/>
    <property type="molecule type" value="Genomic_DNA"/>
</dbReference>
<dbReference type="GO" id="GO:0051119">
    <property type="term" value="F:sugar transmembrane transporter activity"/>
    <property type="evidence" value="ECO:0007669"/>
    <property type="project" value="InterPro"/>
</dbReference>
<evidence type="ECO:0000313" key="10">
    <source>
        <dbReference type="EMBL" id="KAJ8752986.1"/>
    </source>
</evidence>
<proteinExistence type="inferred from homology"/>
<dbReference type="PANTHER" id="PTHR10791:SF28">
    <property type="entry name" value="BIDIRECTIONAL SUGAR TRANSPORTER SWEET3"/>
    <property type="match status" value="1"/>
</dbReference>
<evidence type="ECO:0000256" key="6">
    <source>
        <dbReference type="ARBA" id="ARBA00022737"/>
    </source>
</evidence>
<evidence type="ECO:0000256" key="3">
    <source>
        <dbReference type="ARBA" id="ARBA00022448"/>
    </source>
</evidence>
<dbReference type="InterPro" id="IPR004316">
    <property type="entry name" value="SWEET_rpt"/>
</dbReference>
<dbReference type="AlphaFoldDB" id="A0AAV8SLU8"/>
<feature type="transmembrane region" description="Helical" evidence="9">
    <location>
        <begin position="39"/>
        <end position="57"/>
    </location>
</feature>
<gene>
    <name evidence="10" type="ORF">K2173_008721</name>
</gene>
<comment type="function">
    <text evidence="9">Mediates both low-affinity uptake and efflux of sugar across the membrane.</text>
</comment>
<keyword evidence="11" id="KW-1185">Reference proteome</keyword>
<keyword evidence="6" id="KW-0677">Repeat</keyword>
<dbReference type="PANTHER" id="PTHR10791">
    <property type="entry name" value="RAG1-ACTIVATING PROTEIN 1"/>
    <property type="match status" value="1"/>
</dbReference>
<evidence type="ECO:0000256" key="5">
    <source>
        <dbReference type="ARBA" id="ARBA00022692"/>
    </source>
</evidence>
<protein>
    <recommendedName>
        <fullName evidence="9">Bidirectional sugar transporter SWEET</fullName>
    </recommendedName>
</protein>
<dbReference type="GO" id="GO:0051260">
    <property type="term" value="P:protein homooligomerization"/>
    <property type="evidence" value="ECO:0007669"/>
    <property type="project" value="UniProtKB-ARBA"/>
</dbReference>
<evidence type="ECO:0000313" key="11">
    <source>
        <dbReference type="Proteomes" id="UP001159364"/>
    </source>
</evidence>
<feature type="transmembrane region" description="Helical" evidence="9">
    <location>
        <begin position="130"/>
        <end position="151"/>
    </location>
</feature>
<keyword evidence="3 9" id="KW-0813">Transport</keyword>
<evidence type="ECO:0000256" key="2">
    <source>
        <dbReference type="ARBA" id="ARBA00007809"/>
    </source>
</evidence>
<evidence type="ECO:0000256" key="7">
    <source>
        <dbReference type="ARBA" id="ARBA00022989"/>
    </source>
</evidence>
<dbReference type="Gene3D" id="1.20.1280.290">
    <property type="match status" value="2"/>
</dbReference>
<name>A0AAV8SLU8_9ROSI</name>
<sequence length="234" mass="26339">MTLLRVIVGILGNVTAIFLFGAPIITFTRVIRNKSTEEFSCIPYLISLLACVSYTWYSTPVISYGWENAPLFSIDGIGGLLELSFIIIYLRFAPVKEKIRIGAMFALLIVTSIVMILVSIFVFHDHPHRKILIGSVAIVGATSMYGSPLVAMKTVIRTKSVEFMPFYLSLFTFVASTLWAIYGLLDLDFFIATPNMIGSVLGIVQLVLYFKYKKKEGLNEGFVYWDRERMEAQT</sequence>
<keyword evidence="4 9" id="KW-0762">Sugar transport</keyword>
<evidence type="ECO:0000256" key="8">
    <source>
        <dbReference type="ARBA" id="ARBA00023136"/>
    </source>
</evidence>
<dbReference type="GO" id="GO:0012505">
    <property type="term" value="C:endomembrane system"/>
    <property type="evidence" value="ECO:0007669"/>
    <property type="project" value="UniProtKB-SubCell"/>
</dbReference>
<dbReference type="FunFam" id="1.20.1280.290:FF:000002">
    <property type="entry name" value="Bidirectional sugar transporter SWEET"/>
    <property type="match status" value="1"/>
</dbReference>
<keyword evidence="8 9" id="KW-0472">Membrane</keyword>
<comment type="subcellular location">
    <subcellularLocation>
        <location evidence="9">Cell membrane</location>
        <topology evidence="9">Multi-pass membrane protein</topology>
    </subcellularLocation>
    <subcellularLocation>
        <location evidence="1">Endomembrane system</location>
        <topology evidence="1">Multi-pass membrane protein</topology>
    </subcellularLocation>
</comment>
<evidence type="ECO:0000256" key="4">
    <source>
        <dbReference type="ARBA" id="ARBA00022597"/>
    </source>
</evidence>
<accession>A0AAV8SLU8</accession>
<feature type="transmembrane region" description="Helical" evidence="9">
    <location>
        <begin position="69"/>
        <end position="90"/>
    </location>
</feature>
<comment type="similarity">
    <text evidence="2 9">Belongs to the SWEET sugar transporter family.</text>
</comment>
<feature type="transmembrane region" description="Helical" evidence="9">
    <location>
        <begin position="6"/>
        <end position="27"/>
    </location>
</feature>